<dbReference type="InterPro" id="IPR036890">
    <property type="entry name" value="HATPase_C_sf"/>
</dbReference>
<dbReference type="Gene3D" id="1.10.287.130">
    <property type="match status" value="1"/>
</dbReference>
<dbReference type="PROSITE" id="PS50109">
    <property type="entry name" value="HIS_KIN"/>
    <property type="match status" value="1"/>
</dbReference>
<evidence type="ECO:0000256" key="9">
    <source>
        <dbReference type="SAM" id="Coils"/>
    </source>
</evidence>
<dbReference type="SMART" id="SM00387">
    <property type="entry name" value="HATPase_c"/>
    <property type="match status" value="1"/>
</dbReference>
<dbReference type="CDD" id="cd00082">
    <property type="entry name" value="HisKA"/>
    <property type="match status" value="1"/>
</dbReference>
<dbReference type="Pfam" id="PF16927">
    <property type="entry name" value="HisKA_7TM"/>
    <property type="match status" value="1"/>
</dbReference>
<feature type="transmembrane region" description="Helical" evidence="10">
    <location>
        <begin position="36"/>
        <end position="56"/>
    </location>
</feature>
<evidence type="ECO:0000256" key="7">
    <source>
        <dbReference type="ARBA" id="ARBA00022840"/>
    </source>
</evidence>
<keyword evidence="8" id="KW-0902">Two-component regulatory system</keyword>
<protein>
    <recommendedName>
        <fullName evidence="2">histidine kinase</fullName>
        <ecNumber evidence="2">2.7.13.3</ecNumber>
    </recommendedName>
</protein>
<evidence type="ECO:0000256" key="6">
    <source>
        <dbReference type="ARBA" id="ARBA00022777"/>
    </source>
</evidence>
<evidence type="ECO:0000313" key="12">
    <source>
        <dbReference type="EMBL" id="MCB7386237.1"/>
    </source>
</evidence>
<keyword evidence="4" id="KW-0808">Transferase</keyword>
<dbReference type="Gene3D" id="3.30.450.20">
    <property type="entry name" value="PAS domain"/>
    <property type="match status" value="1"/>
</dbReference>
<keyword evidence="9" id="KW-0175">Coiled coil</keyword>
<dbReference type="InterPro" id="IPR004358">
    <property type="entry name" value="Sig_transdc_His_kin-like_C"/>
</dbReference>
<dbReference type="InterPro" id="IPR031621">
    <property type="entry name" value="HisKA_7TM"/>
</dbReference>
<gene>
    <name evidence="12" type="ORF">LIZ65_02955</name>
</gene>
<dbReference type="EMBL" id="JAJCIS010000001">
    <property type="protein sequence ID" value="MCB7386237.1"/>
    <property type="molecule type" value="Genomic_DNA"/>
</dbReference>
<accession>A0ABS8DDQ7</accession>
<feature type="transmembrane region" description="Helical" evidence="10">
    <location>
        <begin position="205"/>
        <end position="224"/>
    </location>
</feature>
<keyword evidence="6" id="KW-0418">Kinase</keyword>
<keyword evidence="10" id="KW-1133">Transmembrane helix</keyword>
<feature type="transmembrane region" description="Helical" evidence="10">
    <location>
        <begin position="6"/>
        <end position="24"/>
    </location>
</feature>
<organism evidence="12 13">
    <name type="scientific">Bariatricus massiliensis</name>
    <dbReference type="NCBI Taxonomy" id="1745713"/>
    <lineage>
        <taxon>Bacteria</taxon>
        <taxon>Bacillati</taxon>
        <taxon>Bacillota</taxon>
        <taxon>Clostridia</taxon>
        <taxon>Lachnospirales</taxon>
        <taxon>Lachnospiraceae</taxon>
        <taxon>Bariatricus</taxon>
    </lineage>
</organism>
<dbReference type="PROSITE" id="PS51257">
    <property type="entry name" value="PROKAR_LIPOPROTEIN"/>
    <property type="match status" value="1"/>
</dbReference>
<evidence type="ECO:0000313" key="13">
    <source>
        <dbReference type="Proteomes" id="UP001299546"/>
    </source>
</evidence>
<keyword evidence="5" id="KW-0547">Nucleotide-binding</keyword>
<keyword evidence="10" id="KW-0812">Transmembrane</keyword>
<evidence type="ECO:0000259" key="11">
    <source>
        <dbReference type="PROSITE" id="PS50109"/>
    </source>
</evidence>
<dbReference type="SUPFAM" id="SSF55874">
    <property type="entry name" value="ATPase domain of HSP90 chaperone/DNA topoisomerase II/histidine kinase"/>
    <property type="match status" value="1"/>
</dbReference>
<proteinExistence type="predicted"/>
<keyword evidence="3" id="KW-0597">Phosphoprotein</keyword>
<dbReference type="InterPro" id="IPR036097">
    <property type="entry name" value="HisK_dim/P_sf"/>
</dbReference>
<evidence type="ECO:0000256" key="4">
    <source>
        <dbReference type="ARBA" id="ARBA00022679"/>
    </source>
</evidence>
<dbReference type="PANTHER" id="PTHR43065">
    <property type="entry name" value="SENSOR HISTIDINE KINASE"/>
    <property type="match status" value="1"/>
</dbReference>
<feature type="transmembrane region" description="Helical" evidence="10">
    <location>
        <begin position="136"/>
        <end position="159"/>
    </location>
</feature>
<dbReference type="Gene3D" id="3.30.565.10">
    <property type="entry name" value="Histidine kinase-like ATPase, C-terminal domain"/>
    <property type="match status" value="1"/>
</dbReference>
<name>A0ABS8DDQ7_9FIRM</name>
<reference evidence="12 13" key="1">
    <citation type="submission" date="2021-10" db="EMBL/GenBank/DDBJ databases">
        <title>Collection of gut derived symbiotic bacterial strains cultured from healthy donors.</title>
        <authorList>
            <person name="Lin H."/>
            <person name="Littmann E."/>
            <person name="Kohout C."/>
            <person name="Pamer E.G."/>
        </authorList>
    </citation>
    <scope>NUCLEOTIDE SEQUENCE [LARGE SCALE GENOMIC DNA]</scope>
    <source>
        <strain evidence="12 13">DFI.1.165</strain>
    </source>
</reference>
<dbReference type="RefSeq" id="WP_066732510.1">
    <property type="nucleotide sequence ID" value="NZ_JAJCIQ010000001.1"/>
</dbReference>
<feature type="transmembrane region" description="Helical" evidence="10">
    <location>
        <begin position="102"/>
        <end position="124"/>
    </location>
</feature>
<keyword evidence="10" id="KW-0472">Membrane</keyword>
<keyword evidence="7" id="KW-0067">ATP-binding</keyword>
<feature type="domain" description="Histidine kinase" evidence="11">
    <location>
        <begin position="376"/>
        <end position="606"/>
    </location>
</feature>
<dbReference type="InterPro" id="IPR003661">
    <property type="entry name" value="HisK_dim/P_dom"/>
</dbReference>
<sequence length="606" mass="68494">MDAVTLRILYLMLTILIFFIISCIMKGSLKIIQKLYIASSSFLIIWIGAVAGITWIEDKKAPVLVTLDAVTCASMAFLVMTMFIMSYCFVHNLTVMPKKCCWLYLFPIVTSTIAFTNPLHHLFYRHFSVYVSEVQFGPLFIISGIQYYFWSCASIFMVLRYGLKNRHKMIVWQVMLFSGGLTVPLIINVLATLKIVDFSIAATPMAFFFTIICHGYAIYFLNFLNIKPVALQNILDSIADCYVILSSDSCIINANQPFLDNFGDDYGMRINSYLTSVVEELEPRKRDVIYNLLNFFDICKQSTSVISYEQAILCERGKLYYSVELTPIFIRRKLVGVVALFADVTKLKEDMRREKQMLSREMERERLASLGQMVGSISHNLKTPIMSVSGSVDSLERLIMEYRESIGDSEVTPNDHAEIAAEMEEWLKKIKGSCAYMSDVITTVKGMAVNMNTSNITEFKLEEVFKKVLILMKQNLIKHRCNLIIENKLPEDVYLKGDVNNLVQVLTNLVDNAKDSMGTKGGDIVLRAWYKEQVVYISVTDSGTGISQEVKRKLFVSMYTSKGAKGTGLGLYSSAGLIRGKFGGEMWVEDNPSGGSVFFVKIPLNT</sequence>
<dbReference type="PRINTS" id="PR00344">
    <property type="entry name" value="BCTRLSENSOR"/>
</dbReference>
<dbReference type="SUPFAM" id="SSF47384">
    <property type="entry name" value="Homodimeric domain of signal transducing histidine kinase"/>
    <property type="match status" value="1"/>
</dbReference>
<comment type="caution">
    <text evidence="12">The sequence shown here is derived from an EMBL/GenBank/DDBJ whole genome shotgun (WGS) entry which is preliminary data.</text>
</comment>
<dbReference type="InterPro" id="IPR005467">
    <property type="entry name" value="His_kinase_dom"/>
</dbReference>
<dbReference type="Pfam" id="PF02518">
    <property type="entry name" value="HATPase_c"/>
    <property type="match status" value="1"/>
</dbReference>
<evidence type="ECO:0000256" key="10">
    <source>
        <dbReference type="SAM" id="Phobius"/>
    </source>
</evidence>
<comment type="catalytic activity">
    <reaction evidence="1">
        <text>ATP + protein L-histidine = ADP + protein N-phospho-L-histidine.</text>
        <dbReference type="EC" id="2.7.13.3"/>
    </reaction>
</comment>
<dbReference type="Proteomes" id="UP001299546">
    <property type="component" value="Unassembled WGS sequence"/>
</dbReference>
<feature type="transmembrane region" description="Helical" evidence="10">
    <location>
        <begin position="171"/>
        <end position="193"/>
    </location>
</feature>
<evidence type="ECO:0000256" key="5">
    <source>
        <dbReference type="ARBA" id="ARBA00022741"/>
    </source>
</evidence>
<keyword evidence="13" id="KW-1185">Reference proteome</keyword>
<evidence type="ECO:0000256" key="1">
    <source>
        <dbReference type="ARBA" id="ARBA00000085"/>
    </source>
</evidence>
<evidence type="ECO:0000256" key="3">
    <source>
        <dbReference type="ARBA" id="ARBA00022553"/>
    </source>
</evidence>
<feature type="coiled-coil region" evidence="9">
    <location>
        <begin position="341"/>
        <end position="368"/>
    </location>
</feature>
<dbReference type="EC" id="2.7.13.3" evidence="2"/>
<evidence type="ECO:0000256" key="2">
    <source>
        <dbReference type="ARBA" id="ARBA00012438"/>
    </source>
</evidence>
<feature type="transmembrane region" description="Helical" evidence="10">
    <location>
        <begin position="62"/>
        <end position="90"/>
    </location>
</feature>
<evidence type="ECO:0000256" key="8">
    <source>
        <dbReference type="ARBA" id="ARBA00023012"/>
    </source>
</evidence>
<dbReference type="PANTHER" id="PTHR43065:SF10">
    <property type="entry name" value="PEROXIDE STRESS-ACTIVATED HISTIDINE KINASE MAK3"/>
    <property type="match status" value="1"/>
</dbReference>
<dbReference type="InterPro" id="IPR003594">
    <property type="entry name" value="HATPase_dom"/>
</dbReference>